<accession>A0A385SMY0</accession>
<dbReference type="EMBL" id="CP032382">
    <property type="protein sequence ID" value="AYB30790.1"/>
    <property type="molecule type" value="Genomic_DNA"/>
</dbReference>
<dbReference type="InterPro" id="IPR046525">
    <property type="entry name" value="DUF6702"/>
</dbReference>
<evidence type="ECO:0000313" key="1">
    <source>
        <dbReference type="EMBL" id="AYB30790.1"/>
    </source>
</evidence>
<dbReference type="AlphaFoldDB" id="A0A385SMY0"/>
<dbReference type="Pfam" id="PF20420">
    <property type="entry name" value="DUF6702"/>
    <property type="match status" value="1"/>
</dbReference>
<keyword evidence="2" id="KW-1185">Reference proteome</keyword>
<protein>
    <submittedName>
        <fullName evidence="1">Uncharacterized protein</fullName>
    </submittedName>
</protein>
<organism evidence="1 2">
    <name type="scientific">Chryseolinea soli</name>
    <dbReference type="NCBI Taxonomy" id="2321403"/>
    <lineage>
        <taxon>Bacteria</taxon>
        <taxon>Pseudomonadati</taxon>
        <taxon>Bacteroidota</taxon>
        <taxon>Cytophagia</taxon>
        <taxon>Cytophagales</taxon>
        <taxon>Fulvivirgaceae</taxon>
        <taxon>Chryseolinea</taxon>
    </lineage>
</organism>
<evidence type="ECO:0000313" key="2">
    <source>
        <dbReference type="Proteomes" id="UP000266183"/>
    </source>
</evidence>
<sequence>MPFIAGPGVKFLLVFYQKEQSLQEFIFHKRMFSSLCFISTLQSLAFSFLVHPMHVSVTEIEMDEKDKRLEIMMRVFADDLEITLRESLKQPEFDITKQSTPALDAIMKEYLAPRFKIVVDNKAVQSKYLGHELEGDAFIFYLEVPGVKKLKTIQIHNNIITEAFEDQSNLVHVTVRGTVRSLRLTKNVPTDKLTFDVK</sequence>
<dbReference type="Proteomes" id="UP000266183">
    <property type="component" value="Chromosome"/>
</dbReference>
<reference evidence="2" key="1">
    <citation type="submission" date="2018-09" db="EMBL/GenBank/DDBJ databases">
        <title>Chryseolinea sp. KIS68-18 isolated from soil.</title>
        <authorList>
            <person name="Weon H.-Y."/>
            <person name="Kwon S.-W."/>
            <person name="Lee S.A."/>
        </authorList>
    </citation>
    <scope>NUCLEOTIDE SEQUENCE [LARGE SCALE GENOMIC DNA]</scope>
    <source>
        <strain evidence="2">KIS68-18</strain>
    </source>
</reference>
<name>A0A385SMY0_9BACT</name>
<dbReference type="KEGG" id="chk:D4L85_09450"/>
<proteinExistence type="predicted"/>
<gene>
    <name evidence="1" type="ORF">D4L85_09450</name>
</gene>